<dbReference type="GO" id="GO:0019441">
    <property type="term" value="P:L-tryptophan catabolic process to kynurenine"/>
    <property type="evidence" value="ECO:0007669"/>
    <property type="project" value="InterPro"/>
</dbReference>
<dbReference type="EMBL" id="WJJP01000758">
    <property type="protein sequence ID" value="MBD3327560.1"/>
    <property type="molecule type" value="Genomic_DNA"/>
</dbReference>
<dbReference type="Gene3D" id="3.50.30.50">
    <property type="entry name" value="Putative cyclase"/>
    <property type="match status" value="1"/>
</dbReference>
<dbReference type="Pfam" id="PF04199">
    <property type="entry name" value="Cyclase"/>
    <property type="match status" value="1"/>
</dbReference>
<dbReference type="Proteomes" id="UP000649604">
    <property type="component" value="Unassembled WGS sequence"/>
</dbReference>
<dbReference type="InterPro" id="IPR037175">
    <property type="entry name" value="KFase_sf"/>
</dbReference>
<proteinExistence type="predicted"/>
<protein>
    <submittedName>
        <fullName evidence="1">Uncharacterized protein</fullName>
    </submittedName>
</protein>
<evidence type="ECO:0000313" key="2">
    <source>
        <dbReference type="Proteomes" id="UP000649604"/>
    </source>
</evidence>
<name>A0A9D5K116_9BACT</name>
<dbReference type="SUPFAM" id="SSF102198">
    <property type="entry name" value="Putative cyclase"/>
    <property type="match status" value="1"/>
</dbReference>
<organism evidence="1 2">
    <name type="scientific">candidate division KSB3 bacterium</name>
    <dbReference type="NCBI Taxonomy" id="2044937"/>
    <lineage>
        <taxon>Bacteria</taxon>
        <taxon>candidate division KSB3</taxon>
    </lineage>
</organism>
<dbReference type="InterPro" id="IPR007325">
    <property type="entry name" value="KFase/CYL"/>
</dbReference>
<sequence length="263" mass="29145">MPITSFVRPGLDWVYGMTSVIERSVVMKMNTVSKIGVIGLLLAVLSGCAGTKVVQLQPATADVIDERVDFFRLRHMSGGQSDRDGEAPYSTQLLIFPAVVIDVQEEMSTSPNHTISASDLMAWEDQYGRIPRGSVVLLHTGWKEGWERPDLYASGEFRLPACDGSVTPFLLNDRRVAGVGIDRKSHFELDEANDELDIDELDMAKTLLNQWVSNQEGIVLENLENLGQLPPTGVNLQIGILYREELNTQSIVSVKAFIPEKTK</sequence>
<evidence type="ECO:0000313" key="1">
    <source>
        <dbReference type="EMBL" id="MBD3327560.1"/>
    </source>
</evidence>
<gene>
    <name evidence="1" type="ORF">GF339_23450</name>
</gene>
<reference evidence="1" key="1">
    <citation type="submission" date="2019-11" db="EMBL/GenBank/DDBJ databases">
        <title>Microbial mats filling the niche in hypersaline microbial mats.</title>
        <authorList>
            <person name="Wong H.L."/>
            <person name="Macleod F.I."/>
            <person name="White R.A. III"/>
            <person name="Burns B.P."/>
        </authorList>
    </citation>
    <scope>NUCLEOTIDE SEQUENCE</scope>
    <source>
        <strain evidence="1">Rbin_158</strain>
    </source>
</reference>
<accession>A0A9D5K116</accession>
<comment type="caution">
    <text evidence="1">The sequence shown here is derived from an EMBL/GenBank/DDBJ whole genome shotgun (WGS) entry which is preliminary data.</text>
</comment>
<dbReference type="GO" id="GO:0004061">
    <property type="term" value="F:arylformamidase activity"/>
    <property type="evidence" value="ECO:0007669"/>
    <property type="project" value="InterPro"/>
</dbReference>
<dbReference type="AlphaFoldDB" id="A0A9D5K116"/>